<comment type="caution">
    <text evidence="2">The sequence shown here is derived from an EMBL/GenBank/DDBJ whole genome shotgun (WGS) entry which is preliminary data.</text>
</comment>
<evidence type="ECO:0000313" key="3">
    <source>
        <dbReference type="Proteomes" id="UP001140502"/>
    </source>
</evidence>
<sequence>MVKLYTAAASDDFDLGRVQSLLEQAIDKADDWAIWDQVKSAVAETTPPPRSLPSFIEQTPWLRNTSSFANSAEHRQYVDGVLKEELGLMYVGLPKFWDTYFSGMDDLEMASEAFFKQCVEEPSPMFSNGWTGWPTDAREDRVLNWFADFYKSLATFATDRRPDLSYHRRPLAKPNQPIDGSVGIRKMDIGFVSDSAAQKDTKCHWSQILVPGELKSNPSADKASEAWLDLGRLYHLWISDESMGIRQDWRYRV</sequence>
<dbReference type="Pfam" id="PF17667">
    <property type="entry name" value="Pkinase_fungal"/>
    <property type="match status" value="1"/>
</dbReference>
<proteinExistence type="predicted"/>
<keyword evidence="3" id="KW-1185">Reference proteome</keyword>
<reference evidence="2" key="1">
    <citation type="submission" date="2022-10" db="EMBL/GenBank/DDBJ databases">
        <title>Tapping the CABI collections for fungal endophytes: first genome assemblies for Collariella, Neodidymelliopsis, Ascochyta clinopodiicola, Didymella pomorum, Didymosphaeria variabile, Neocosmospora piperis and Neocucurbitaria cava.</title>
        <authorList>
            <person name="Hill R."/>
        </authorList>
    </citation>
    <scope>NUCLEOTIDE SEQUENCE</scope>
    <source>
        <strain evidence="2">IMI 366586</strain>
    </source>
</reference>
<name>A0A9W9BL39_9HYPO</name>
<dbReference type="PANTHER" id="PTHR38248:SF2">
    <property type="entry name" value="FUNK1 11"/>
    <property type="match status" value="1"/>
</dbReference>
<dbReference type="Proteomes" id="UP001140502">
    <property type="component" value="Unassembled WGS sequence"/>
</dbReference>
<evidence type="ECO:0000313" key="2">
    <source>
        <dbReference type="EMBL" id="KAJ4313972.1"/>
    </source>
</evidence>
<organism evidence="2 3">
    <name type="scientific">Fusarium piperis</name>
    <dbReference type="NCBI Taxonomy" id="1435070"/>
    <lineage>
        <taxon>Eukaryota</taxon>
        <taxon>Fungi</taxon>
        <taxon>Dikarya</taxon>
        <taxon>Ascomycota</taxon>
        <taxon>Pezizomycotina</taxon>
        <taxon>Sordariomycetes</taxon>
        <taxon>Hypocreomycetidae</taxon>
        <taxon>Hypocreales</taxon>
        <taxon>Nectriaceae</taxon>
        <taxon>Fusarium</taxon>
        <taxon>Fusarium solani species complex</taxon>
    </lineage>
</organism>
<feature type="domain" description="Fungal-type protein kinase" evidence="1">
    <location>
        <begin position="186"/>
        <end position="232"/>
    </location>
</feature>
<dbReference type="PANTHER" id="PTHR38248">
    <property type="entry name" value="FUNK1 6"/>
    <property type="match status" value="1"/>
</dbReference>
<accession>A0A9W9BL39</accession>
<evidence type="ECO:0000259" key="1">
    <source>
        <dbReference type="Pfam" id="PF17667"/>
    </source>
</evidence>
<protein>
    <recommendedName>
        <fullName evidence="1">Fungal-type protein kinase domain-containing protein</fullName>
    </recommendedName>
</protein>
<dbReference type="EMBL" id="JAPEUR010000243">
    <property type="protein sequence ID" value="KAJ4313972.1"/>
    <property type="molecule type" value="Genomic_DNA"/>
</dbReference>
<gene>
    <name evidence="2" type="ORF">N0V84_009150</name>
</gene>
<dbReference type="AlphaFoldDB" id="A0A9W9BL39"/>
<dbReference type="OrthoDB" id="5584477at2759"/>
<dbReference type="InterPro" id="IPR040976">
    <property type="entry name" value="Pkinase_fungal"/>
</dbReference>